<dbReference type="SMART" id="SM00859">
    <property type="entry name" value="Semialdhyde_dh"/>
    <property type="match status" value="1"/>
</dbReference>
<dbReference type="CDD" id="cd18131">
    <property type="entry name" value="ASADH_C_bac_euk_like"/>
    <property type="match status" value="1"/>
</dbReference>
<keyword evidence="7" id="KW-0791">Threonine biosynthesis</keyword>
<dbReference type="InterPro" id="IPR012280">
    <property type="entry name" value="Semialdhyde_DH_dimer_dom"/>
</dbReference>
<keyword evidence="8" id="KW-0521">NADP</keyword>
<dbReference type="UniPathway" id="UPA00034">
    <property type="reaction ID" value="UER00016"/>
</dbReference>
<feature type="domain" description="Semialdehyde dehydrogenase NAD-binding" evidence="14">
    <location>
        <begin position="5"/>
        <end position="119"/>
    </location>
</feature>
<proteinExistence type="inferred from homology"/>
<gene>
    <name evidence="15" type="primary">asd_3</name>
    <name evidence="15" type="ORF">SDC9_06170</name>
</gene>
<dbReference type="Gene3D" id="3.30.360.10">
    <property type="entry name" value="Dihydrodipicolinate Reductase, domain 2"/>
    <property type="match status" value="1"/>
</dbReference>
<evidence type="ECO:0000256" key="2">
    <source>
        <dbReference type="ARBA" id="ARBA00005097"/>
    </source>
</evidence>
<dbReference type="SUPFAM" id="SSF55347">
    <property type="entry name" value="Glyceraldehyde-3-phosphate dehydrogenase-like, C-terminal domain"/>
    <property type="match status" value="1"/>
</dbReference>
<dbReference type="HAMAP" id="MF_02121">
    <property type="entry name" value="ASADH"/>
    <property type="match status" value="1"/>
</dbReference>
<dbReference type="PIRSF" id="PIRSF000148">
    <property type="entry name" value="ASA_dh"/>
    <property type="match status" value="1"/>
</dbReference>
<dbReference type="PANTHER" id="PTHR46278">
    <property type="entry name" value="DEHYDROGENASE, PUTATIVE-RELATED"/>
    <property type="match status" value="1"/>
</dbReference>
<evidence type="ECO:0000256" key="13">
    <source>
        <dbReference type="ARBA" id="ARBA00047891"/>
    </source>
</evidence>
<protein>
    <recommendedName>
        <fullName evidence="5">aspartate-semialdehyde dehydrogenase</fullName>
        <ecNumber evidence="5">1.2.1.11</ecNumber>
    </recommendedName>
</protein>
<dbReference type="Pfam" id="PF02774">
    <property type="entry name" value="Semialdhyde_dhC"/>
    <property type="match status" value="1"/>
</dbReference>
<evidence type="ECO:0000256" key="6">
    <source>
        <dbReference type="ARBA" id="ARBA00022605"/>
    </source>
</evidence>
<dbReference type="InterPro" id="IPR036291">
    <property type="entry name" value="NAD(P)-bd_dom_sf"/>
</dbReference>
<dbReference type="AlphaFoldDB" id="A0A644T1E4"/>
<evidence type="ECO:0000256" key="7">
    <source>
        <dbReference type="ARBA" id="ARBA00022697"/>
    </source>
</evidence>
<dbReference type="UniPathway" id="UPA00051">
    <property type="reaction ID" value="UER00464"/>
</dbReference>
<dbReference type="InterPro" id="IPR005986">
    <property type="entry name" value="Asp_semialdehyde_DH_beta"/>
</dbReference>
<dbReference type="GO" id="GO:0009088">
    <property type="term" value="P:threonine biosynthetic process"/>
    <property type="evidence" value="ECO:0007669"/>
    <property type="project" value="UniProtKB-UniPathway"/>
</dbReference>
<dbReference type="GO" id="GO:0046983">
    <property type="term" value="F:protein dimerization activity"/>
    <property type="evidence" value="ECO:0007669"/>
    <property type="project" value="InterPro"/>
</dbReference>
<sequence>MKKYNVAILGATGAVGQEFLNLIAERNFPFNQLRLLASKRSAGKIIDFMGQQYIVEEATSDSFKGIDIALFAGGAATKTFAADAVKAGAVVIDNSSTFRMDPNVPLIVPEVNPEAIKSHKGIIANPNCSTIIMLMALKPIYDRVKIKRVVVSTYQAVSGAGKEAIDELTGQVESVINNRPVTAEILPSASLPKHYQIAFNLIPQIDVFVEDGYTKEEMKMVHETHKILDDYTIGITATTIRVPVYRSHAESINLELEGALSAAEAKDLLAAFPGVIVQDNPAEQVYPMPLETSNLDEVFVGRIREDKSIANGLNLWVVGDQIRKGAALNALQIAEYMINHNLV</sequence>
<dbReference type="InterPro" id="IPR012080">
    <property type="entry name" value="Asp_semialdehyde_DH"/>
</dbReference>
<keyword evidence="10 15" id="KW-0560">Oxidoreductase</keyword>
<dbReference type="PANTHER" id="PTHR46278:SF2">
    <property type="entry name" value="ASPARTATE-SEMIALDEHYDE DEHYDROGENASE"/>
    <property type="match status" value="1"/>
</dbReference>
<evidence type="ECO:0000256" key="8">
    <source>
        <dbReference type="ARBA" id="ARBA00022857"/>
    </source>
</evidence>
<comment type="subunit">
    <text evidence="4">Homodimer.</text>
</comment>
<reference evidence="15" key="1">
    <citation type="submission" date="2019-08" db="EMBL/GenBank/DDBJ databases">
        <authorList>
            <person name="Kucharzyk K."/>
            <person name="Murdoch R.W."/>
            <person name="Higgins S."/>
            <person name="Loffler F."/>
        </authorList>
    </citation>
    <scope>NUCLEOTIDE SEQUENCE</scope>
</reference>
<comment type="caution">
    <text evidence="15">The sequence shown here is derived from an EMBL/GenBank/DDBJ whole genome shotgun (WGS) entry which is preliminary data.</text>
</comment>
<evidence type="ECO:0000256" key="10">
    <source>
        <dbReference type="ARBA" id="ARBA00023002"/>
    </source>
</evidence>
<dbReference type="EC" id="1.2.1.11" evidence="5"/>
<dbReference type="Pfam" id="PF01118">
    <property type="entry name" value="Semialdhyde_dh"/>
    <property type="match status" value="1"/>
</dbReference>
<accession>A0A644T1E4</accession>
<evidence type="ECO:0000259" key="14">
    <source>
        <dbReference type="SMART" id="SM00859"/>
    </source>
</evidence>
<keyword evidence="12" id="KW-0486">Methionine biosynthesis</keyword>
<dbReference type="GO" id="GO:0009089">
    <property type="term" value="P:lysine biosynthetic process via diaminopimelate"/>
    <property type="evidence" value="ECO:0007669"/>
    <property type="project" value="UniProtKB-UniPathway"/>
</dbReference>
<dbReference type="GO" id="GO:0019877">
    <property type="term" value="P:diaminopimelate biosynthetic process"/>
    <property type="evidence" value="ECO:0007669"/>
    <property type="project" value="UniProtKB-KW"/>
</dbReference>
<comment type="pathway">
    <text evidence="2">Amino-acid biosynthesis; L-threonine biosynthesis; L-threonine from L-aspartate: step 2/5.</text>
</comment>
<comment type="pathway">
    <text evidence="1">Amino-acid biosynthesis; L-methionine biosynthesis via de novo pathway; L-homoserine from L-aspartate: step 2/3.</text>
</comment>
<comment type="similarity">
    <text evidence="3">Belongs to the aspartate-semialdehyde dehydrogenase family.</text>
</comment>
<dbReference type="GO" id="GO:0009086">
    <property type="term" value="P:methionine biosynthetic process"/>
    <property type="evidence" value="ECO:0007669"/>
    <property type="project" value="UniProtKB-KW"/>
</dbReference>
<evidence type="ECO:0000256" key="12">
    <source>
        <dbReference type="ARBA" id="ARBA00023167"/>
    </source>
</evidence>
<dbReference type="NCBIfam" id="NF011456">
    <property type="entry name" value="PRK14874.1"/>
    <property type="match status" value="1"/>
</dbReference>
<evidence type="ECO:0000256" key="5">
    <source>
        <dbReference type="ARBA" id="ARBA00013120"/>
    </source>
</evidence>
<evidence type="ECO:0000256" key="4">
    <source>
        <dbReference type="ARBA" id="ARBA00011738"/>
    </source>
</evidence>
<comment type="catalytic activity">
    <reaction evidence="13">
        <text>L-aspartate 4-semialdehyde + phosphate + NADP(+) = 4-phospho-L-aspartate + NADPH + H(+)</text>
        <dbReference type="Rhea" id="RHEA:24284"/>
        <dbReference type="ChEBI" id="CHEBI:15378"/>
        <dbReference type="ChEBI" id="CHEBI:43474"/>
        <dbReference type="ChEBI" id="CHEBI:57535"/>
        <dbReference type="ChEBI" id="CHEBI:57783"/>
        <dbReference type="ChEBI" id="CHEBI:58349"/>
        <dbReference type="ChEBI" id="CHEBI:537519"/>
        <dbReference type="EC" id="1.2.1.11"/>
    </reaction>
</comment>
<dbReference type="GO" id="GO:0051287">
    <property type="term" value="F:NAD binding"/>
    <property type="evidence" value="ECO:0007669"/>
    <property type="project" value="InterPro"/>
</dbReference>
<evidence type="ECO:0000256" key="3">
    <source>
        <dbReference type="ARBA" id="ARBA00010584"/>
    </source>
</evidence>
<dbReference type="SUPFAM" id="SSF51735">
    <property type="entry name" value="NAD(P)-binding Rossmann-fold domains"/>
    <property type="match status" value="1"/>
</dbReference>
<keyword evidence="6" id="KW-0028">Amino-acid biosynthesis</keyword>
<dbReference type="GO" id="GO:0050661">
    <property type="term" value="F:NADP binding"/>
    <property type="evidence" value="ECO:0007669"/>
    <property type="project" value="InterPro"/>
</dbReference>
<organism evidence="15">
    <name type="scientific">bioreactor metagenome</name>
    <dbReference type="NCBI Taxonomy" id="1076179"/>
    <lineage>
        <taxon>unclassified sequences</taxon>
        <taxon>metagenomes</taxon>
        <taxon>ecological metagenomes</taxon>
    </lineage>
</organism>
<dbReference type="GO" id="GO:0009097">
    <property type="term" value="P:isoleucine biosynthetic process"/>
    <property type="evidence" value="ECO:0007669"/>
    <property type="project" value="InterPro"/>
</dbReference>
<dbReference type="InterPro" id="IPR000534">
    <property type="entry name" value="Semialdehyde_DH_NAD-bd"/>
</dbReference>
<name>A0A644T1E4_9ZZZZ</name>
<dbReference type="UniPathway" id="UPA00050">
    <property type="reaction ID" value="UER00463"/>
</dbReference>
<dbReference type="Gene3D" id="3.40.50.720">
    <property type="entry name" value="NAD(P)-binding Rossmann-like Domain"/>
    <property type="match status" value="1"/>
</dbReference>
<evidence type="ECO:0000256" key="11">
    <source>
        <dbReference type="ARBA" id="ARBA00023154"/>
    </source>
</evidence>
<keyword evidence="11" id="KW-0457">Lysine biosynthesis</keyword>
<dbReference type="NCBIfam" id="TIGR01296">
    <property type="entry name" value="asd_B"/>
    <property type="match status" value="1"/>
</dbReference>
<keyword evidence="9" id="KW-0220">Diaminopimelate biosynthesis</keyword>
<evidence type="ECO:0000256" key="1">
    <source>
        <dbReference type="ARBA" id="ARBA00005021"/>
    </source>
</evidence>
<evidence type="ECO:0000256" key="9">
    <source>
        <dbReference type="ARBA" id="ARBA00022915"/>
    </source>
</evidence>
<dbReference type="EMBL" id="VSSQ01000012">
    <property type="protein sequence ID" value="MPL60609.1"/>
    <property type="molecule type" value="Genomic_DNA"/>
</dbReference>
<evidence type="ECO:0000313" key="15">
    <source>
        <dbReference type="EMBL" id="MPL60609.1"/>
    </source>
</evidence>
<dbReference type="CDD" id="cd02316">
    <property type="entry name" value="VcASADH2_like_N"/>
    <property type="match status" value="1"/>
</dbReference>
<dbReference type="GO" id="GO:0004073">
    <property type="term" value="F:aspartate-semialdehyde dehydrogenase activity"/>
    <property type="evidence" value="ECO:0007669"/>
    <property type="project" value="UniProtKB-EC"/>
</dbReference>